<evidence type="ECO:0000256" key="2">
    <source>
        <dbReference type="ARBA" id="ARBA00022723"/>
    </source>
</evidence>
<dbReference type="GO" id="GO:0000287">
    <property type="term" value="F:magnesium ion binding"/>
    <property type="evidence" value="ECO:0007669"/>
    <property type="project" value="TreeGrafter"/>
</dbReference>
<protein>
    <recommendedName>
        <fullName evidence="7">ATP/GTP-binding protein</fullName>
    </recommendedName>
</protein>
<dbReference type="GO" id="GO:0003824">
    <property type="term" value="F:catalytic activity"/>
    <property type="evidence" value="ECO:0007669"/>
    <property type="project" value="InterPro"/>
</dbReference>
<organism evidence="5 6">
    <name type="scientific">Pelosinus fermentans B4</name>
    <dbReference type="NCBI Taxonomy" id="1149862"/>
    <lineage>
        <taxon>Bacteria</taxon>
        <taxon>Bacillati</taxon>
        <taxon>Bacillota</taxon>
        <taxon>Negativicutes</taxon>
        <taxon>Selenomonadales</taxon>
        <taxon>Sporomusaceae</taxon>
        <taxon>Pelosinus</taxon>
    </lineage>
</organism>
<dbReference type="InterPro" id="IPR039480">
    <property type="entry name" value="C-C_Bond_Lyase-like"/>
</dbReference>
<comment type="cofactor">
    <cofactor evidence="1">
        <name>Mg(2+)</name>
        <dbReference type="ChEBI" id="CHEBI:18420"/>
    </cofactor>
</comment>
<gene>
    <name evidence="5" type="ORF">FB4_1571</name>
</gene>
<evidence type="ECO:0000313" key="6">
    <source>
        <dbReference type="Proteomes" id="UP000004324"/>
    </source>
</evidence>
<dbReference type="Gene3D" id="3.20.20.60">
    <property type="entry name" value="Phosphoenolpyruvate-binding domains"/>
    <property type="match status" value="2"/>
</dbReference>
<dbReference type="GO" id="GO:0006107">
    <property type="term" value="P:oxaloacetate metabolic process"/>
    <property type="evidence" value="ECO:0007669"/>
    <property type="project" value="TreeGrafter"/>
</dbReference>
<evidence type="ECO:0008006" key="7">
    <source>
        <dbReference type="Google" id="ProtNLM"/>
    </source>
</evidence>
<dbReference type="Proteomes" id="UP000004324">
    <property type="component" value="Unassembled WGS sequence"/>
</dbReference>
<reference evidence="5 6" key="1">
    <citation type="journal article" date="2012" name="J. Bacteriol.">
        <title>Draft Genome Sequences for Two Metal-Reducing Pelosinus fermentans Strains Isolated from a Cr(VI)-Contaminated Site and for Type Strain R7.</title>
        <authorList>
            <person name="Brown S.D."/>
            <person name="Podar M."/>
            <person name="Klingeman D.M."/>
            <person name="Johnson C.M."/>
            <person name="Yang Z.K."/>
            <person name="Utturkar S.M."/>
            <person name="Land M.L."/>
            <person name="Mosher J.J."/>
            <person name="Hurt R.A.Jr."/>
            <person name="Phelps T.J."/>
            <person name="Palumbo A.V."/>
            <person name="Arkin A.P."/>
            <person name="Hazen T.C."/>
            <person name="Elias D.A."/>
        </authorList>
    </citation>
    <scope>NUCLEOTIDE SEQUENCE [LARGE SCALE GENOMIC DNA]</scope>
    <source>
        <strain evidence="5 6">B4</strain>
    </source>
</reference>
<dbReference type="PIRSF" id="PIRSF015582">
    <property type="entry name" value="Cit_lyase_B"/>
    <property type="match status" value="1"/>
</dbReference>
<name>I9ASG6_9FIRM</name>
<dbReference type="InterPro" id="IPR011206">
    <property type="entry name" value="Citrate_lyase_beta/mcl1/mcl2"/>
</dbReference>
<evidence type="ECO:0000256" key="1">
    <source>
        <dbReference type="ARBA" id="ARBA00001946"/>
    </source>
</evidence>
<dbReference type="PATRIC" id="fig|1149862.3.peg.4605"/>
<dbReference type="PANTHER" id="PTHR32308:SF10">
    <property type="entry name" value="CITRATE LYASE SUBUNIT BETA"/>
    <property type="match status" value="1"/>
</dbReference>
<keyword evidence="3 4" id="KW-0460">Magnesium</keyword>
<dbReference type="InterPro" id="IPR040442">
    <property type="entry name" value="Pyrv_kinase-like_dom_sf"/>
</dbReference>
<comment type="caution">
    <text evidence="5">The sequence shown here is derived from an EMBL/GenBank/DDBJ whole genome shotgun (WGS) entry which is preliminary data.</text>
</comment>
<evidence type="ECO:0000256" key="4">
    <source>
        <dbReference type="PIRSR" id="PIRSR015582-2"/>
    </source>
</evidence>
<dbReference type="AlphaFoldDB" id="I9ASG6"/>
<evidence type="ECO:0000256" key="3">
    <source>
        <dbReference type="ARBA" id="ARBA00022842"/>
    </source>
</evidence>
<sequence>MRYFNYLSPEEEQAIFYLSPQLIRVDDQSLLEYALGATLYMPATRKTIAQDVISGKLKGLMSMVLCLEDAIGDNEVSEAESMMKQQMQQLALFVSQGSITAADIPLIFVRIRDVEQMWRVTHLLGRDAALLTGFVFPKFTAKNGVLYFEALDKINKCQTKPIYGMPILESPEIMYMESRQNSLLEVKQLLDSYRELVLNVRIGATDFSGLFGLRRSPDMTIYDISVIRSCIDNIINVFTRLDSGYVVSGPVWEFYSSERVLKPLLRQGPFTDNLGQAGEKMRDALLDRYMDGLLHEIVLDKANGLIGKTIIHPSHIKPVQALCVVTHEEYMDACSILAESHGNIGVVSSAYGNKMNEIKPHTRWAQKIMTKSKIYGVFHEQHNFTSLLT</sequence>
<proteinExistence type="predicted"/>
<dbReference type="PANTHER" id="PTHR32308">
    <property type="entry name" value="LYASE BETA SUBUNIT, PUTATIVE (AFU_ORTHOLOGUE AFUA_4G13030)-RELATED"/>
    <property type="match status" value="1"/>
</dbReference>
<dbReference type="Pfam" id="PF15617">
    <property type="entry name" value="C-C_Bond_Lyase"/>
    <property type="match status" value="1"/>
</dbReference>
<evidence type="ECO:0000313" key="5">
    <source>
        <dbReference type="EMBL" id="EIW15882.1"/>
    </source>
</evidence>
<keyword evidence="2 4" id="KW-0479">Metal-binding</keyword>
<dbReference type="InterPro" id="IPR015813">
    <property type="entry name" value="Pyrv/PenolPyrv_kinase-like_dom"/>
</dbReference>
<accession>I9ASG6</accession>
<dbReference type="SUPFAM" id="SSF51621">
    <property type="entry name" value="Phosphoenolpyruvate/pyruvate domain"/>
    <property type="match status" value="1"/>
</dbReference>
<dbReference type="EMBL" id="AKVJ01000076">
    <property type="protein sequence ID" value="EIW15882.1"/>
    <property type="molecule type" value="Genomic_DNA"/>
</dbReference>
<keyword evidence="6" id="KW-1185">Reference proteome</keyword>
<dbReference type="OrthoDB" id="9786940at2"/>
<feature type="binding site" evidence="4">
    <location>
        <position position="206"/>
    </location>
    <ligand>
        <name>Mg(2+)</name>
        <dbReference type="ChEBI" id="CHEBI:18420"/>
    </ligand>
</feature>